<dbReference type="EC" id="6.3.5.5" evidence="8"/>
<keyword evidence="6 8" id="KW-0315">Glutamine amidotransferase</keyword>
<comment type="pathway">
    <text evidence="8">Pyrimidine metabolism; UMP biosynthesis via de novo pathway; (S)-dihydroorotate from bicarbonate: step 1/3.</text>
</comment>
<evidence type="ECO:0000313" key="11">
    <source>
        <dbReference type="Proteomes" id="UP001597252"/>
    </source>
</evidence>
<evidence type="ECO:0000256" key="7">
    <source>
        <dbReference type="ARBA" id="ARBA00048816"/>
    </source>
</evidence>
<dbReference type="InterPro" id="IPR017926">
    <property type="entry name" value="GATASE"/>
</dbReference>
<protein>
    <recommendedName>
        <fullName evidence="8">Carbamoyl phosphate synthase small chain</fullName>
        <ecNumber evidence="8">6.3.5.5</ecNumber>
    </recommendedName>
    <alternativeName>
        <fullName evidence="8">Carbamoyl phosphate synthetase glutamine chain</fullName>
    </alternativeName>
</protein>
<feature type="binding site" evidence="8">
    <location>
        <position position="288"/>
    </location>
    <ligand>
        <name>L-glutamine</name>
        <dbReference type="ChEBI" id="CHEBI:58359"/>
    </ligand>
</feature>
<dbReference type="PRINTS" id="PR00099">
    <property type="entry name" value="CPSGATASE"/>
</dbReference>
<dbReference type="Gene3D" id="3.50.30.20">
    <property type="entry name" value="Carbamoyl-phosphate synthase small subunit, N-terminal domain"/>
    <property type="match status" value="1"/>
</dbReference>
<keyword evidence="4 8" id="KW-0547">Nucleotide-binding</keyword>
<comment type="catalytic activity">
    <reaction evidence="8">
        <text>L-glutamine + H2O = L-glutamate + NH4(+)</text>
        <dbReference type="Rhea" id="RHEA:15889"/>
        <dbReference type="ChEBI" id="CHEBI:15377"/>
        <dbReference type="ChEBI" id="CHEBI:28938"/>
        <dbReference type="ChEBI" id="CHEBI:29985"/>
        <dbReference type="ChEBI" id="CHEBI:58359"/>
    </reaction>
</comment>
<dbReference type="HAMAP" id="MF_01209">
    <property type="entry name" value="CPSase_S_chain"/>
    <property type="match status" value="1"/>
</dbReference>
<gene>
    <name evidence="8" type="primary">carA</name>
    <name evidence="10" type="ORF">ACFQ5J_00665</name>
</gene>
<dbReference type="PANTHER" id="PTHR43418">
    <property type="entry name" value="MULTIFUNCTIONAL TRYPTOPHAN BIOSYNTHESIS PROTEIN-RELATED"/>
    <property type="match status" value="1"/>
</dbReference>
<comment type="similarity">
    <text evidence="2 8">Belongs to the CarA family.</text>
</comment>
<dbReference type="InterPro" id="IPR006274">
    <property type="entry name" value="CarbamoylP_synth_ssu"/>
</dbReference>
<evidence type="ECO:0000256" key="3">
    <source>
        <dbReference type="ARBA" id="ARBA00022598"/>
    </source>
</evidence>
<feature type="binding site" evidence="8">
    <location>
        <position position="45"/>
    </location>
    <ligand>
        <name>L-glutamine</name>
        <dbReference type="ChEBI" id="CHEBI:58359"/>
    </ligand>
</feature>
<dbReference type="CDD" id="cd01744">
    <property type="entry name" value="GATase1_CPSase"/>
    <property type="match status" value="1"/>
</dbReference>
<keyword evidence="11" id="KW-1185">Reference proteome</keyword>
<sequence>MKKYLYLQDGTHFEGIAFGADTEIAGEVVFNTSMVGYQEALTDPSYANQLLTFTYPLIGTYGIDLAQNQSTGVLAQAAMVHTLENEPGPDGLTLDAFLKQYHVPGIHSVDTRALTKHIRQSHTMQAVLLNAPLTSDFDTTYQQLFAQCKKHPQLGHSTYPAKPHAGTTPHVVMIDFGTKKAIIDSLTDFGCEVTVVPYTADLAMIKNLHPDGILLSNGPGDPADYDVLPLIQALEHLYPTAGICLGHQILALANGAKTQPMAYGHRGINHPVHAADSLHAIITSQNHGYMVDPASLTNTDLVVTALEGDDGTIEGLAHKWLPMFSVQYHPEANPGPHDALGFFTQFKQLMEKKVAAHA</sequence>
<evidence type="ECO:0000256" key="5">
    <source>
        <dbReference type="ARBA" id="ARBA00022840"/>
    </source>
</evidence>
<dbReference type="PANTHER" id="PTHR43418:SF7">
    <property type="entry name" value="CARBAMOYL-PHOSPHATE SYNTHASE SMALL CHAIN"/>
    <property type="match status" value="1"/>
</dbReference>
<feature type="binding site" evidence="8">
    <location>
        <position position="289"/>
    </location>
    <ligand>
        <name>L-glutamine</name>
        <dbReference type="ChEBI" id="CHEBI:58359"/>
    </ligand>
</feature>
<dbReference type="NCBIfam" id="NF009475">
    <property type="entry name" value="PRK12838.1"/>
    <property type="match status" value="1"/>
</dbReference>
<dbReference type="InterPro" id="IPR035686">
    <property type="entry name" value="CPSase_GATase1"/>
</dbReference>
<dbReference type="InterPro" id="IPR002474">
    <property type="entry name" value="CarbamoylP_synth_ssu_N"/>
</dbReference>
<feature type="binding site" evidence="8">
    <location>
        <position position="220"/>
    </location>
    <ligand>
        <name>L-glutamine</name>
        <dbReference type="ChEBI" id="CHEBI:58359"/>
    </ligand>
</feature>
<feature type="binding site" evidence="8">
    <location>
        <position position="245"/>
    </location>
    <ligand>
        <name>L-glutamine</name>
        <dbReference type="ChEBI" id="CHEBI:58359"/>
    </ligand>
</feature>
<dbReference type="PROSITE" id="PS51273">
    <property type="entry name" value="GATASE_TYPE_1"/>
    <property type="match status" value="1"/>
</dbReference>
<comment type="subunit">
    <text evidence="8">Composed of two chains; the small (or glutamine) chain promotes the hydrolysis of glutamine to ammonia, which is used by the large (or ammonia) chain to synthesize carbamoyl phosphate. Tetramer of heterodimers (alpha,beta)4.</text>
</comment>
<feature type="region of interest" description="CPSase" evidence="8">
    <location>
        <begin position="1"/>
        <end position="169"/>
    </location>
</feature>
<evidence type="ECO:0000256" key="8">
    <source>
        <dbReference type="HAMAP-Rule" id="MF_01209"/>
    </source>
</evidence>
<dbReference type="Proteomes" id="UP001597252">
    <property type="component" value="Unassembled WGS sequence"/>
</dbReference>
<keyword evidence="3 8" id="KW-0436">Ligase</keyword>
<dbReference type="Pfam" id="PF00988">
    <property type="entry name" value="CPSase_sm_chain"/>
    <property type="match status" value="1"/>
</dbReference>
<dbReference type="InterPro" id="IPR036480">
    <property type="entry name" value="CarbP_synth_ssu_N_sf"/>
</dbReference>
<feature type="binding site" evidence="8">
    <location>
        <position position="218"/>
    </location>
    <ligand>
        <name>L-glutamine</name>
        <dbReference type="ChEBI" id="CHEBI:58359"/>
    </ligand>
</feature>
<comment type="pathway">
    <text evidence="1 8">Amino-acid biosynthesis; L-arginine biosynthesis; carbamoyl phosphate from bicarbonate: step 1/1.</text>
</comment>
<feature type="domain" description="Carbamoyl-phosphate synthase small subunit N-terminal" evidence="9">
    <location>
        <begin position="1"/>
        <end position="129"/>
    </location>
</feature>
<feature type="binding site" evidence="8">
    <location>
        <position position="248"/>
    </location>
    <ligand>
        <name>L-glutamine</name>
        <dbReference type="ChEBI" id="CHEBI:58359"/>
    </ligand>
</feature>
<proteinExistence type="inferred from homology"/>
<evidence type="ECO:0000256" key="4">
    <source>
        <dbReference type="ARBA" id="ARBA00022741"/>
    </source>
</evidence>
<evidence type="ECO:0000256" key="2">
    <source>
        <dbReference type="ARBA" id="ARBA00007800"/>
    </source>
</evidence>
<dbReference type="RefSeq" id="WP_125752093.1">
    <property type="nucleotide sequence ID" value="NZ_JBHTON010000002.1"/>
</dbReference>
<organism evidence="10 11">
    <name type="scientific">Lacticaseibacillus baoqingensis</name>
    <dbReference type="NCBI Taxonomy" id="2486013"/>
    <lineage>
        <taxon>Bacteria</taxon>
        <taxon>Bacillati</taxon>
        <taxon>Bacillota</taxon>
        <taxon>Bacilli</taxon>
        <taxon>Lactobacillales</taxon>
        <taxon>Lactobacillaceae</taxon>
        <taxon>Lacticaseibacillus</taxon>
    </lineage>
</organism>
<keyword evidence="5 8" id="KW-0067">ATP-binding</keyword>
<accession>A0ABW4E1B2</accession>
<dbReference type="InterPro" id="IPR050472">
    <property type="entry name" value="Anth_synth/Amidotransfase"/>
</dbReference>
<name>A0ABW4E1B2_9LACO</name>
<dbReference type="SUPFAM" id="SSF52317">
    <property type="entry name" value="Class I glutamine amidotransferase-like"/>
    <property type="match status" value="1"/>
</dbReference>
<dbReference type="PRINTS" id="PR00097">
    <property type="entry name" value="ANTSNTHASEII"/>
</dbReference>
<dbReference type="EMBL" id="JBHTON010000002">
    <property type="protein sequence ID" value="MFD1483759.1"/>
    <property type="molecule type" value="Genomic_DNA"/>
</dbReference>
<evidence type="ECO:0000256" key="1">
    <source>
        <dbReference type="ARBA" id="ARBA00005077"/>
    </source>
</evidence>
<keyword evidence="8" id="KW-0028">Amino-acid biosynthesis</keyword>
<dbReference type="Pfam" id="PF00117">
    <property type="entry name" value="GATase"/>
    <property type="match status" value="1"/>
</dbReference>
<dbReference type="Gene3D" id="3.40.50.880">
    <property type="match status" value="1"/>
</dbReference>
<feature type="active site" evidence="8">
    <location>
        <position position="331"/>
    </location>
</feature>
<feature type="binding site" evidence="8">
    <location>
        <position position="286"/>
    </location>
    <ligand>
        <name>L-glutamine</name>
        <dbReference type="ChEBI" id="CHEBI:58359"/>
    </ligand>
</feature>
<dbReference type="PRINTS" id="PR00096">
    <property type="entry name" value="GATASE"/>
</dbReference>
<comment type="catalytic activity">
    <reaction evidence="7 8">
        <text>hydrogencarbonate + L-glutamine + 2 ATP + H2O = carbamoyl phosphate + L-glutamate + 2 ADP + phosphate + 2 H(+)</text>
        <dbReference type="Rhea" id="RHEA:18633"/>
        <dbReference type="ChEBI" id="CHEBI:15377"/>
        <dbReference type="ChEBI" id="CHEBI:15378"/>
        <dbReference type="ChEBI" id="CHEBI:17544"/>
        <dbReference type="ChEBI" id="CHEBI:29985"/>
        <dbReference type="ChEBI" id="CHEBI:30616"/>
        <dbReference type="ChEBI" id="CHEBI:43474"/>
        <dbReference type="ChEBI" id="CHEBI:58228"/>
        <dbReference type="ChEBI" id="CHEBI:58359"/>
        <dbReference type="ChEBI" id="CHEBI:456216"/>
        <dbReference type="EC" id="6.3.5.5"/>
    </reaction>
</comment>
<dbReference type="NCBIfam" id="TIGR01368">
    <property type="entry name" value="CPSaseIIsmall"/>
    <property type="match status" value="1"/>
</dbReference>
<comment type="function">
    <text evidence="8">Small subunit of the glutamine-dependent carbamoyl phosphate synthetase (CPSase). CPSase catalyzes the formation of carbamoyl phosphate from the ammonia moiety of glutamine, carbonate, and phosphate donated by ATP, constituting the first step of 2 biosynthetic pathways, one leading to arginine and/or urea and the other to pyrimidine nucleotides. The small subunit (glutamine amidotransferase) binds and cleaves glutamine to supply the large subunit with the substrate ammonia.</text>
</comment>
<keyword evidence="8" id="KW-0055">Arginine biosynthesis</keyword>
<dbReference type="InterPro" id="IPR029062">
    <property type="entry name" value="Class_I_gatase-like"/>
</dbReference>
<evidence type="ECO:0000313" key="10">
    <source>
        <dbReference type="EMBL" id="MFD1483759.1"/>
    </source>
</evidence>
<feature type="active site" description="Nucleophile" evidence="8">
    <location>
        <position position="244"/>
    </location>
</feature>
<dbReference type="SMART" id="SM01097">
    <property type="entry name" value="CPSase_sm_chain"/>
    <property type="match status" value="1"/>
</dbReference>
<keyword evidence="8" id="KW-0665">Pyrimidine biosynthesis</keyword>
<reference evidence="11" key="1">
    <citation type="journal article" date="2019" name="Int. J. Syst. Evol. Microbiol.">
        <title>The Global Catalogue of Microorganisms (GCM) 10K type strain sequencing project: providing services to taxonomists for standard genome sequencing and annotation.</title>
        <authorList>
            <consortium name="The Broad Institute Genomics Platform"/>
            <consortium name="The Broad Institute Genome Sequencing Center for Infectious Disease"/>
            <person name="Wu L."/>
            <person name="Ma J."/>
        </authorList>
    </citation>
    <scope>NUCLEOTIDE SEQUENCE [LARGE SCALE GENOMIC DNA]</scope>
    <source>
        <strain evidence="11">CCM 8903</strain>
    </source>
</reference>
<comment type="caution">
    <text evidence="10">The sequence shown here is derived from an EMBL/GenBank/DDBJ whole genome shotgun (WGS) entry which is preliminary data.</text>
</comment>
<evidence type="ECO:0000256" key="6">
    <source>
        <dbReference type="ARBA" id="ARBA00022962"/>
    </source>
</evidence>
<feature type="active site" evidence="8">
    <location>
        <position position="329"/>
    </location>
</feature>
<dbReference type="SUPFAM" id="SSF52021">
    <property type="entry name" value="Carbamoyl phosphate synthetase, small subunit N-terminal domain"/>
    <property type="match status" value="1"/>
</dbReference>
<evidence type="ECO:0000259" key="9">
    <source>
        <dbReference type="SMART" id="SM01097"/>
    </source>
</evidence>